<feature type="domain" description="ABC transporter substrate-binding protein PnrA-like" evidence="8">
    <location>
        <begin position="39"/>
        <end position="352"/>
    </location>
</feature>
<evidence type="ECO:0000256" key="2">
    <source>
        <dbReference type="ARBA" id="ARBA00008610"/>
    </source>
</evidence>
<keyword evidence="5" id="KW-0472">Membrane</keyword>
<proteinExistence type="inferred from homology"/>
<sequence>MLEKSFSINFKKIFLVVLLTMCTLTACSTSNDTDGNASKSVALVTDGNVNDQSFNQSAWRGLEDYGKEYKLTRGKDGYQYFQVKNQTNLKNGINKALRQKYQTIFAIGNKSKKAILSAAKSNPQKNFVIIDDTIKGYKNIASVQFKKSEGAYLAGVAAANTTKTGKVGFIGGANNAVINSFKYGFNQGVKDQAKKMHKKIIVYNQNIGNFTDTSKAKSIAAYMYGKKVDIIFHAAGNAGNGLFQEAKFINQARPAKKRVWVIGVDTNQSNLGNYFAKGGQEANFVLTSVITGINVATEDIATHSYKEAFPGKKTIVYGLKSNVISILPGQIDPNTWKEVQIARTKILTGKIKI</sequence>
<dbReference type="GeneID" id="93290923"/>
<name>Q5FHT7_LACAC</name>
<dbReference type="RefSeq" id="WP_011254628.1">
    <property type="nucleotide sequence ID" value="NC_006814.3"/>
</dbReference>
<evidence type="ECO:0000313" key="10">
    <source>
        <dbReference type="Proteomes" id="UP000006381"/>
    </source>
</evidence>
<dbReference type="PANTHER" id="PTHR34296">
    <property type="entry name" value="TRANSCRIPTIONAL ACTIVATOR PROTEIN MED"/>
    <property type="match status" value="1"/>
</dbReference>
<dbReference type="BioCyc" id="LACI272621:G1G49-1893-MONOMER"/>
<evidence type="ECO:0000256" key="5">
    <source>
        <dbReference type="ARBA" id="ARBA00023136"/>
    </source>
</evidence>
<dbReference type="STRING" id="272621.LBA1942"/>
<dbReference type="SUPFAM" id="SSF53822">
    <property type="entry name" value="Periplasmic binding protein-like I"/>
    <property type="match status" value="1"/>
</dbReference>
<reference evidence="9 10" key="1">
    <citation type="journal article" date="2005" name="Proc. Natl. Acad. Sci. U.S.A.">
        <title>Complete genome sequence of the probiotic lactic acid bacterium Lactobacillus acidophilus NCFM.</title>
        <authorList>
            <person name="Altermann E."/>
            <person name="Russell W.M."/>
            <person name="Azcarate-Peril M.A."/>
            <person name="Barrangou R."/>
            <person name="Buck B.L."/>
            <person name="McAuliffe O."/>
            <person name="Souther N."/>
            <person name="Dobson A."/>
            <person name="Duong T."/>
            <person name="Callanan M."/>
            <person name="Lick S."/>
            <person name="Hamrick A."/>
            <person name="Cano R."/>
            <person name="Klaenhammer T.R."/>
        </authorList>
    </citation>
    <scope>NUCLEOTIDE SEQUENCE [LARGE SCALE GENOMIC DNA]</scope>
    <source>
        <strain evidence="10">ATCC 700396 / NCK56 / N2 / NCFM</strain>
    </source>
</reference>
<dbReference type="Proteomes" id="UP000006381">
    <property type="component" value="Chromosome"/>
</dbReference>
<dbReference type="Pfam" id="PF02608">
    <property type="entry name" value="Bmp"/>
    <property type="match status" value="1"/>
</dbReference>
<protein>
    <recommendedName>
        <fullName evidence="8">ABC transporter substrate-binding protein PnrA-like domain-containing protein</fullName>
    </recommendedName>
</protein>
<dbReference type="GO" id="GO:0005886">
    <property type="term" value="C:plasma membrane"/>
    <property type="evidence" value="ECO:0007669"/>
    <property type="project" value="UniProtKB-SubCell"/>
</dbReference>
<dbReference type="HOGENOM" id="CLU_038813_0_0_9"/>
<dbReference type="KEGG" id="lac:LBA1942"/>
<evidence type="ECO:0000259" key="8">
    <source>
        <dbReference type="Pfam" id="PF02608"/>
    </source>
</evidence>
<dbReference type="EMBL" id="CP000033">
    <property type="protein sequence ID" value="AAV43737.1"/>
    <property type="molecule type" value="Genomic_DNA"/>
</dbReference>
<evidence type="ECO:0000313" key="9">
    <source>
        <dbReference type="EMBL" id="AAV43737.1"/>
    </source>
</evidence>
<comment type="subcellular location">
    <subcellularLocation>
        <location evidence="1">Cell membrane</location>
        <topology evidence="1">Lipid-anchor</topology>
    </subcellularLocation>
</comment>
<dbReference type="PROSITE" id="PS51257">
    <property type="entry name" value="PROKAR_LIPOPROTEIN"/>
    <property type="match status" value="1"/>
</dbReference>
<dbReference type="PANTHER" id="PTHR34296:SF2">
    <property type="entry name" value="ABC TRANSPORTER GUANOSINE-BINDING PROTEIN NUPN"/>
    <property type="match status" value="1"/>
</dbReference>
<organism evidence="10">
    <name type="scientific">Lactobacillus acidophilus (strain ATCC 700396 / NCK56 / N2 / NCFM)</name>
    <dbReference type="NCBI Taxonomy" id="272621"/>
    <lineage>
        <taxon>Bacteria</taxon>
        <taxon>Bacillati</taxon>
        <taxon>Bacillota</taxon>
        <taxon>Bacilli</taxon>
        <taxon>Lactobacillales</taxon>
        <taxon>Lactobacillaceae</taxon>
        <taxon>Lactobacillus</taxon>
    </lineage>
</organism>
<comment type="similarity">
    <text evidence="2">Belongs to the BMP lipoprotein family.</text>
</comment>
<keyword evidence="10" id="KW-1185">Reference proteome</keyword>
<dbReference type="InterPro" id="IPR028082">
    <property type="entry name" value="Peripla_BP_I"/>
</dbReference>
<keyword evidence="4 7" id="KW-0732">Signal</keyword>
<dbReference type="CDD" id="cd06354">
    <property type="entry name" value="PBP1_PrnA-like"/>
    <property type="match status" value="1"/>
</dbReference>
<evidence type="ECO:0000256" key="3">
    <source>
        <dbReference type="ARBA" id="ARBA00022475"/>
    </source>
</evidence>
<evidence type="ECO:0000256" key="4">
    <source>
        <dbReference type="ARBA" id="ARBA00022729"/>
    </source>
</evidence>
<keyword evidence="6" id="KW-0449">Lipoprotein</keyword>
<dbReference type="eggNOG" id="COG1744">
    <property type="taxonomic scope" value="Bacteria"/>
</dbReference>
<evidence type="ECO:0000256" key="6">
    <source>
        <dbReference type="ARBA" id="ARBA00023288"/>
    </source>
</evidence>
<dbReference type="OrthoDB" id="9784230at2"/>
<dbReference type="PATRIC" id="fig|272621.13.peg.1846"/>
<dbReference type="InterPro" id="IPR050957">
    <property type="entry name" value="BMP_lipoprotein"/>
</dbReference>
<dbReference type="AlphaFoldDB" id="Q5FHT7"/>
<feature type="chain" id="PRO_5039448341" description="ABC transporter substrate-binding protein PnrA-like domain-containing protein" evidence="7">
    <location>
        <begin position="27"/>
        <end position="353"/>
    </location>
</feature>
<evidence type="ECO:0000256" key="7">
    <source>
        <dbReference type="SAM" id="SignalP"/>
    </source>
</evidence>
<dbReference type="InterPro" id="IPR003760">
    <property type="entry name" value="PnrA-like"/>
</dbReference>
<accession>Q5FHT7</accession>
<dbReference type="Gene3D" id="3.40.50.2300">
    <property type="match status" value="2"/>
</dbReference>
<evidence type="ECO:0000256" key="1">
    <source>
        <dbReference type="ARBA" id="ARBA00004193"/>
    </source>
</evidence>
<keyword evidence="3" id="KW-1003">Cell membrane</keyword>
<gene>
    <name evidence="9" type="ordered locus">LBA1942</name>
</gene>
<feature type="signal peptide" evidence="7">
    <location>
        <begin position="1"/>
        <end position="26"/>
    </location>
</feature>